<keyword evidence="4" id="KW-0472">Membrane</keyword>
<evidence type="ECO:0000313" key="6">
    <source>
        <dbReference type="Proteomes" id="UP000059113"/>
    </source>
</evidence>
<dbReference type="GO" id="GO:0008654">
    <property type="term" value="P:phospholipid biosynthetic process"/>
    <property type="evidence" value="ECO:0007669"/>
    <property type="project" value="InterPro"/>
</dbReference>
<dbReference type="Gene3D" id="1.20.120.1760">
    <property type="match status" value="1"/>
</dbReference>
<dbReference type="GO" id="GO:0016020">
    <property type="term" value="C:membrane"/>
    <property type="evidence" value="ECO:0007669"/>
    <property type="project" value="InterPro"/>
</dbReference>
<comment type="similarity">
    <text evidence="2">Belongs to the CDP-alcohol phosphatidyltransferase class-I family.</text>
</comment>
<keyword evidence="1 2" id="KW-0808">Transferase</keyword>
<feature type="region of interest" description="Disordered" evidence="3">
    <location>
        <begin position="1"/>
        <end position="23"/>
    </location>
</feature>
<reference evidence="6" key="2">
    <citation type="submission" date="2015-04" db="EMBL/GenBank/DDBJ databases">
        <title>The complete genome sequence of Erythrobacter sp. s21-N3.</title>
        <authorList>
            <person name="Zhuang L."/>
            <person name="Liu Y."/>
            <person name="Shao Z."/>
        </authorList>
    </citation>
    <scope>NUCLEOTIDE SEQUENCE [LARGE SCALE GENOMIC DNA]</scope>
    <source>
        <strain evidence="6">s21-N3</strain>
    </source>
</reference>
<evidence type="ECO:0000256" key="1">
    <source>
        <dbReference type="ARBA" id="ARBA00022679"/>
    </source>
</evidence>
<evidence type="ECO:0000313" key="5">
    <source>
        <dbReference type="EMBL" id="ANC50329.1"/>
    </source>
</evidence>
<dbReference type="EMBL" id="CP011310">
    <property type="protein sequence ID" value="ANC50329.1"/>
    <property type="molecule type" value="Genomic_DNA"/>
</dbReference>
<feature type="transmembrane region" description="Helical" evidence="4">
    <location>
        <begin position="258"/>
        <end position="276"/>
    </location>
</feature>
<dbReference type="PROSITE" id="PS00379">
    <property type="entry name" value="CDP_ALCOHOL_P_TRANSF"/>
    <property type="match status" value="1"/>
</dbReference>
<organism evidence="5 6">
    <name type="scientific">Aurantiacibacter atlanticus</name>
    <dbReference type="NCBI Taxonomy" id="1648404"/>
    <lineage>
        <taxon>Bacteria</taxon>
        <taxon>Pseudomonadati</taxon>
        <taxon>Pseudomonadota</taxon>
        <taxon>Alphaproteobacteria</taxon>
        <taxon>Sphingomonadales</taxon>
        <taxon>Erythrobacteraceae</taxon>
        <taxon>Aurantiacibacter</taxon>
    </lineage>
</organism>
<accession>A0A161J454</accession>
<gene>
    <name evidence="5" type="ORF">CP97_14643</name>
</gene>
<feature type="compositionally biased region" description="Basic and acidic residues" evidence="3">
    <location>
        <begin position="1"/>
        <end position="10"/>
    </location>
</feature>
<keyword evidence="4" id="KW-1133">Transmembrane helix</keyword>
<dbReference type="OrthoDB" id="7390033at2"/>
<sequence length="300" mass="32989">MNTPSADEHGPAAATPDGARKRPPELEDWLNRHLYHPLSFRLARLLARTPVTPNMVSLAGGLAVALAAYFYAALSYPLSALLGLGVHMSWHVLDGADGDLARMTGKVSPTGEFVDGLCDYLGHIVMYLTLASLVVPLLGIWAWPLGVFAGLSRAAQSNFYESLRRNYEEWAYGREWLGSPEKQSKDSPRLVRAYLRGANSLLPLANDIGPLIFDPQIAPAARHIIARHKGALLAGLEPFGANYRTIALGAAMMVQMPALYLVYEAVVLNIAAVWMVRRKRRMLNMIFSQLSNSQPSRTLR</sequence>
<reference evidence="5 6" key="1">
    <citation type="journal article" date="2015" name="Int. J. Syst. Evol. Microbiol.">
        <title>Erythrobacter atlanticus sp. nov., a bacterium from ocean sediment able to degrade polycyclic aromatic hydrocarbons.</title>
        <authorList>
            <person name="Zhuang L."/>
            <person name="Liu Y."/>
            <person name="Wang L."/>
            <person name="Wang W."/>
            <person name="Shao Z."/>
        </authorList>
    </citation>
    <scope>NUCLEOTIDE SEQUENCE [LARGE SCALE GENOMIC DNA]</scope>
    <source>
        <strain evidence="6">s21-N3</strain>
    </source>
</reference>
<dbReference type="STRING" id="1648404.CP97_14643"/>
<evidence type="ECO:0000256" key="2">
    <source>
        <dbReference type="RuleBase" id="RU003750"/>
    </source>
</evidence>
<dbReference type="AlphaFoldDB" id="A0A161J454"/>
<dbReference type="Pfam" id="PF01066">
    <property type="entry name" value="CDP-OH_P_transf"/>
    <property type="match status" value="1"/>
</dbReference>
<evidence type="ECO:0000256" key="3">
    <source>
        <dbReference type="SAM" id="MobiDB-lite"/>
    </source>
</evidence>
<feature type="transmembrane region" description="Helical" evidence="4">
    <location>
        <begin position="124"/>
        <end position="143"/>
    </location>
</feature>
<dbReference type="InterPro" id="IPR000462">
    <property type="entry name" value="CDP-OH_P_trans"/>
</dbReference>
<keyword evidence="4" id="KW-0812">Transmembrane</keyword>
<protein>
    <submittedName>
        <fullName evidence="5">CDP-alcohol phosphatidyltransferase</fullName>
    </submittedName>
</protein>
<dbReference type="GO" id="GO:0016780">
    <property type="term" value="F:phosphotransferase activity, for other substituted phosphate groups"/>
    <property type="evidence" value="ECO:0007669"/>
    <property type="project" value="InterPro"/>
</dbReference>
<feature type="transmembrane region" description="Helical" evidence="4">
    <location>
        <begin position="55"/>
        <end position="74"/>
    </location>
</feature>
<keyword evidence="6" id="KW-1185">Reference proteome</keyword>
<dbReference type="RefSeq" id="WP_048884848.1">
    <property type="nucleotide sequence ID" value="NZ_CP011310.1"/>
</dbReference>
<evidence type="ECO:0000256" key="4">
    <source>
        <dbReference type="SAM" id="Phobius"/>
    </source>
</evidence>
<dbReference type="Proteomes" id="UP000059113">
    <property type="component" value="Chromosome"/>
</dbReference>
<dbReference type="InterPro" id="IPR048254">
    <property type="entry name" value="CDP_ALCOHOL_P_TRANSF_CS"/>
</dbReference>
<dbReference type="KEGG" id="ery:CP97_14643"/>
<name>A0A161J454_9SPHN</name>
<dbReference type="InterPro" id="IPR043130">
    <property type="entry name" value="CDP-OH_PTrfase_TM_dom"/>
</dbReference>
<proteinExistence type="inferred from homology"/>